<evidence type="ECO:0000313" key="3">
    <source>
        <dbReference type="EMBL" id="CAI8010153.1"/>
    </source>
</evidence>
<dbReference type="InterPro" id="IPR018307">
    <property type="entry name" value="ABL9/DENND6_dom"/>
</dbReference>
<comment type="similarity">
    <text evidence="1">Belongs to the AVL9 family.</text>
</comment>
<evidence type="ECO:0000256" key="1">
    <source>
        <dbReference type="ARBA" id="ARBA00038178"/>
    </source>
</evidence>
<dbReference type="GO" id="GO:0005737">
    <property type="term" value="C:cytoplasm"/>
    <property type="evidence" value="ECO:0007669"/>
    <property type="project" value="TreeGrafter"/>
</dbReference>
<protein>
    <submittedName>
        <fullName evidence="3">Late secretory pathway protein AVL9 homolog</fullName>
    </submittedName>
</protein>
<feature type="domain" description="UDENN" evidence="2">
    <location>
        <begin position="15"/>
        <end position="488"/>
    </location>
</feature>
<dbReference type="Gene3D" id="3.40.50.11500">
    <property type="match status" value="1"/>
</dbReference>
<dbReference type="InterPro" id="IPR043153">
    <property type="entry name" value="DENN_C"/>
</dbReference>
<dbReference type="EMBL" id="CASHTH010001010">
    <property type="protein sequence ID" value="CAI8010153.1"/>
    <property type="molecule type" value="Genomic_DNA"/>
</dbReference>
<name>A0AA35RET2_GEOBA</name>
<proteinExistence type="inferred from homology"/>
<dbReference type="InterPro" id="IPR051731">
    <property type="entry name" value="DENND11/AVL9_GEFs"/>
</dbReference>
<dbReference type="AlphaFoldDB" id="A0AA35RET2"/>
<dbReference type="Pfam" id="PF09794">
    <property type="entry name" value="Avl9"/>
    <property type="match status" value="2"/>
</dbReference>
<evidence type="ECO:0000313" key="4">
    <source>
        <dbReference type="Proteomes" id="UP001174909"/>
    </source>
</evidence>
<organism evidence="3 4">
    <name type="scientific">Geodia barretti</name>
    <name type="common">Barrett's horny sponge</name>
    <dbReference type="NCBI Taxonomy" id="519541"/>
    <lineage>
        <taxon>Eukaryota</taxon>
        <taxon>Metazoa</taxon>
        <taxon>Porifera</taxon>
        <taxon>Demospongiae</taxon>
        <taxon>Heteroscleromorpha</taxon>
        <taxon>Tetractinellida</taxon>
        <taxon>Astrophorina</taxon>
        <taxon>Geodiidae</taxon>
        <taxon>Geodia</taxon>
    </lineage>
</organism>
<comment type="caution">
    <text evidence="3">The sequence shown here is derived from an EMBL/GenBank/DDBJ whole genome shotgun (WGS) entry which is preliminary data.</text>
</comment>
<dbReference type="PANTHER" id="PTHR31017">
    <property type="entry name" value="LATE SECRETORY PATHWAY PROTEIN AVL9-RELATED"/>
    <property type="match status" value="1"/>
</dbReference>
<gene>
    <name evidence="3" type="ORF">GBAR_LOCUS6709</name>
</gene>
<reference evidence="3" key="1">
    <citation type="submission" date="2023-03" db="EMBL/GenBank/DDBJ databases">
        <authorList>
            <person name="Steffen K."/>
            <person name="Cardenas P."/>
        </authorList>
    </citation>
    <scope>NUCLEOTIDE SEQUENCE</scope>
</reference>
<dbReference type="PANTHER" id="PTHR31017:SF1">
    <property type="entry name" value="LATE SECRETORY PATHWAY PROTEIN AVL9 HOMOLOG"/>
    <property type="match status" value="1"/>
</dbReference>
<dbReference type="PROSITE" id="PS50211">
    <property type="entry name" value="DENN"/>
    <property type="match status" value="1"/>
</dbReference>
<dbReference type="Proteomes" id="UP001174909">
    <property type="component" value="Unassembled WGS sequence"/>
</dbReference>
<evidence type="ECO:0000259" key="2">
    <source>
        <dbReference type="PROSITE" id="PS50211"/>
    </source>
</evidence>
<sequence>MASGSQEKDSEAGILHILVVGFHHQKGSTVEFVYPPLRQQEQEPDHVIQSLTSSLPAEWRHLPHLALPDGSHNYEKDSVYFTLPSASSPTGCVHGVACCRQIPTQQLHAVEQEVTRSTVQKSVCILSRYPAYNFLQSKLELITHAYFNVKDFSDVSILHEAYDSMNAQVSMGSSLRALHLGLSQRKLVLLLQHRLLQVVKALLLQKRVVVFGSPAEKVGSFVLSIAALFPLSLELHCDPELLPDRHGLPLTVFETPSSFPPYVCLQQLESLTDPSTSLRLAGVVNPLFEKQQKRLCDVFVDVDQGSVHFQDPHTRSQLHLTSADLRFCSLVAETVGELSGPDEPTTFPGSSEWVKAQFKIYLLSLLATGENGDSISMEEFGRHFAAVWQNGEVFEAWQKRERGGIMRVDPRHPCEGDISLGDVRRRLVARMSDYGLSVPSGEVVVQQTQRIVSEATGRVTGAVGGAWAAASASVYSWWSGGGKNEDNR</sequence>
<accession>A0AA35RET2</accession>
<keyword evidence="4" id="KW-1185">Reference proteome</keyword>
<dbReference type="InterPro" id="IPR037516">
    <property type="entry name" value="Tripartite_DENN"/>
</dbReference>